<dbReference type="GO" id="GO:0005871">
    <property type="term" value="C:kinesin complex"/>
    <property type="evidence" value="ECO:0007669"/>
    <property type="project" value="TreeGrafter"/>
</dbReference>
<keyword evidence="11" id="KW-1185">Reference proteome</keyword>
<evidence type="ECO:0000256" key="7">
    <source>
        <dbReference type="SAM" id="Coils"/>
    </source>
</evidence>
<feature type="compositionally biased region" description="Low complexity" evidence="8">
    <location>
        <begin position="463"/>
        <end position="480"/>
    </location>
</feature>
<keyword evidence="5 7" id="KW-0175">Coiled coil</keyword>
<comment type="caution">
    <text evidence="10">The sequence shown here is derived from an EMBL/GenBank/DDBJ whole genome shotgun (WGS) entry which is preliminary data.</text>
</comment>
<proteinExistence type="inferred from homology"/>
<dbReference type="EMBL" id="ML978730">
    <property type="protein sequence ID" value="KAF2085536.1"/>
    <property type="molecule type" value="Genomic_DNA"/>
</dbReference>
<evidence type="ECO:0000259" key="9">
    <source>
        <dbReference type="Pfam" id="PF04880"/>
    </source>
</evidence>
<dbReference type="GO" id="GO:0000132">
    <property type="term" value="P:establishment of mitotic spindle orientation"/>
    <property type="evidence" value="ECO:0007669"/>
    <property type="project" value="TreeGrafter"/>
</dbReference>
<evidence type="ECO:0000256" key="6">
    <source>
        <dbReference type="ARBA" id="ARBA00023212"/>
    </source>
</evidence>
<dbReference type="Proteomes" id="UP000799776">
    <property type="component" value="Unassembled WGS sequence"/>
</dbReference>
<dbReference type="GO" id="GO:0047496">
    <property type="term" value="P:vesicle transport along microtubule"/>
    <property type="evidence" value="ECO:0007669"/>
    <property type="project" value="TreeGrafter"/>
</dbReference>
<dbReference type="InterPro" id="IPR033494">
    <property type="entry name" value="NUDE"/>
</dbReference>
<dbReference type="InterPro" id="IPR006964">
    <property type="entry name" value="NUDE_dom"/>
</dbReference>
<organism evidence="10 11">
    <name type="scientific">Saccharata proteae CBS 121410</name>
    <dbReference type="NCBI Taxonomy" id="1314787"/>
    <lineage>
        <taxon>Eukaryota</taxon>
        <taxon>Fungi</taxon>
        <taxon>Dikarya</taxon>
        <taxon>Ascomycota</taxon>
        <taxon>Pezizomycotina</taxon>
        <taxon>Dothideomycetes</taxon>
        <taxon>Dothideomycetes incertae sedis</taxon>
        <taxon>Botryosphaeriales</taxon>
        <taxon>Saccharataceae</taxon>
        <taxon>Saccharata</taxon>
    </lineage>
</organism>
<feature type="compositionally biased region" description="Low complexity" evidence="8">
    <location>
        <begin position="9"/>
        <end position="20"/>
    </location>
</feature>
<sequence length="605" mass="66369">MSSTPVPPSATASPAPAGASLAEERDYWKERAEMIENEFTEFKEASKELEKELERENEQLEKDQRRLKLDKEKLESEVDEWKEKCKQSRFEANGAQNSLQKEITTLRDTKRTLELKLRDIEVANDDFERQARNTTSSLEDLESKYNVAIERGVLLEHEIKDIEQEREQLRIETQRLTQDMSELKVDVEILQDKLRRAESTINRYTDRKVHAMSSGVRPVSQASETTTATSISTPTSTTPPPTRPDLAHSTPPTPPDSEVADMAKEQATPPPMRKRSVALPSDSSATPRPTSFGRWRHSRGPSSSLTAGRANTPSYTARRTTAAASRNSASARDIHESNMPRSGSLYQLRGLLTKMQNLEERVHNARSKLPAPSSTTPRGSPRNRAGSTLSSASIPSSITVRNRKRTSASTTSSANGLDPTTPSRISFGPSATTPTGSSRPSSRASHNSQNSHGPSTLTTGYGRPSSRSSAARPPSRSSASNGRATPLGHYSYTAAEARRPRSSMGYHAHHRPNFSQGTHHEERGEEVETVTPLRSRTLTTTDFSKSVGHGTGIPTPKGTSGLPLPRRLSGARRTSVDHTNIGPPSGLAVPVRTRTRGLSDLGETY</sequence>
<feature type="coiled-coil region" evidence="7">
    <location>
        <begin position="32"/>
        <end position="207"/>
    </location>
</feature>
<comment type="similarity">
    <text evidence="2">Belongs to the nudE family.</text>
</comment>
<feature type="region of interest" description="Disordered" evidence="8">
    <location>
        <begin position="1"/>
        <end position="22"/>
    </location>
</feature>
<gene>
    <name evidence="10" type="ORF">K490DRAFT_67691</name>
</gene>
<evidence type="ECO:0000256" key="2">
    <source>
        <dbReference type="ARBA" id="ARBA00007429"/>
    </source>
</evidence>
<protein>
    <recommendedName>
        <fullName evidence="9">NUDE domain-containing protein</fullName>
    </recommendedName>
</protein>
<feature type="region of interest" description="Disordered" evidence="8">
    <location>
        <begin position="209"/>
        <end position="342"/>
    </location>
</feature>
<feature type="compositionally biased region" description="Polar residues" evidence="8">
    <location>
        <begin position="446"/>
        <end position="459"/>
    </location>
</feature>
<dbReference type="Pfam" id="PF04880">
    <property type="entry name" value="NUDE_C"/>
    <property type="match status" value="1"/>
</dbReference>
<reference evidence="10" key="1">
    <citation type="journal article" date="2020" name="Stud. Mycol.">
        <title>101 Dothideomycetes genomes: a test case for predicting lifestyles and emergence of pathogens.</title>
        <authorList>
            <person name="Haridas S."/>
            <person name="Albert R."/>
            <person name="Binder M."/>
            <person name="Bloem J."/>
            <person name="Labutti K."/>
            <person name="Salamov A."/>
            <person name="Andreopoulos B."/>
            <person name="Baker S."/>
            <person name="Barry K."/>
            <person name="Bills G."/>
            <person name="Bluhm B."/>
            <person name="Cannon C."/>
            <person name="Castanera R."/>
            <person name="Culley D."/>
            <person name="Daum C."/>
            <person name="Ezra D."/>
            <person name="Gonzalez J."/>
            <person name="Henrissat B."/>
            <person name="Kuo A."/>
            <person name="Liang C."/>
            <person name="Lipzen A."/>
            <person name="Lutzoni F."/>
            <person name="Magnuson J."/>
            <person name="Mondo S."/>
            <person name="Nolan M."/>
            <person name="Ohm R."/>
            <person name="Pangilinan J."/>
            <person name="Park H.-J."/>
            <person name="Ramirez L."/>
            <person name="Alfaro M."/>
            <person name="Sun H."/>
            <person name="Tritt A."/>
            <person name="Yoshinaga Y."/>
            <person name="Zwiers L.-H."/>
            <person name="Turgeon B."/>
            <person name="Goodwin S."/>
            <person name="Spatafora J."/>
            <person name="Crous P."/>
            <person name="Grigoriev I."/>
        </authorList>
    </citation>
    <scope>NUCLEOTIDE SEQUENCE</scope>
    <source>
        <strain evidence="10">CBS 121410</strain>
    </source>
</reference>
<feature type="compositionally biased region" description="Polar residues" evidence="8">
    <location>
        <begin position="300"/>
        <end position="311"/>
    </location>
</feature>
<feature type="compositionally biased region" description="Low complexity" evidence="8">
    <location>
        <begin position="223"/>
        <end position="236"/>
    </location>
</feature>
<feature type="compositionally biased region" description="Low complexity" evidence="8">
    <location>
        <begin position="312"/>
        <end position="331"/>
    </location>
</feature>
<accession>A0A9P4HTX1</accession>
<evidence type="ECO:0000313" key="11">
    <source>
        <dbReference type="Proteomes" id="UP000799776"/>
    </source>
</evidence>
<evidence type="ECO:0000256" key="1">
    <source>
        <dbReference type="ARBA" id="ARBA00004245"/>
    </source>
</evidence>
<keyword evidence="6" id="KW-0206">Cytoskeleton</keyword>
<evidence type="ECO:0000256" key="3">
    <source>
        <dbReference type="ARBA" id="ARBA00022490"/>
    </source>
</evidence>
<evidence type="ECO:0000256" key="5">
    <source>
        <dbReference type="ARBA" id="ARBA00023054"/>
    </source>
</evidence>
<feature type="compositionally biased region" description="Low complexity" evidence="8">
    <location>
        <begin position="387"/>
        <end position="399"/>
    </location>
</feature>
<evidence type="ECO:0000256" key="4">
    <source>
        <dbReference type="ARBA" id="ARBA00022701"/>
    </source>
</evidence>
<evidence type="ECO:0000256" key="8">
    <source>
        <dbReference type="SAM" id="MobiDB-lite"/>
    </source>
</evidence>
<dbReference type="GO" id="GO:0005874">
    <property type="term" value="C:microtubule"/>
    <property type="evidence" value="ECO:0007669"/>
    <property type="project" value="UniProtKB-KW"/>
</dbReference>
<evidence type="ECO:0000313" key="10">
    <source>
        <dbReference type="EMBL" id="KAF2085536.1"/>
    </source>
</evidence>
<keyword evidence="3" id="KW-0963">Cytoplasm</keyword>
<dbReference type="GO" id="GO:0008017">
    <property type="term" value="F:microtubule binding"/>
    <property type="evidence" value="ECO:0007669"/>
    <property type="project" value="InterPro"/>
</dbReference>
<dbReference type="PANTHER" id="PTHR10921:SF1">
    <property type="entry name" value="NUCLEAR DISTRIBUTION PROTEIN NUDE HOMOLOG"/>
    <property type="match status" value="1"/>
</dbReference>
<feature type="domain" description="NUDE" evidence="9">
    <location>
        <begin position="137"/>
        <end position="304"/>
    </location>
</feature>
<feature type="compositionally biased region" description="Polar residues" evidence="8">
    <location>
        <begin position="532"/>
        <end position="544"/>
    </location>
</feature>
<dbReference type="AlphaFoldDB" id="A0A9P4HTX1"/>
<name>A0A9P4HTX1_9PEZI</name>
<dbReference type="GO" id="GO:0007059">
    <property type="term" value="P:chromosome segregation"/>
    <property type="evidence" value="ECO:0007669"/>
    <property type="project" value="TreeGrafter"/>
</dbReference>
<dbReference type="GO" id="GO:0007020">
    <property type="term" value="P:microtubule nucleation"/>
    <property type="evidence" value="ECO:0007669"/>
    <property type="project" value="TreeGrafter"/>
</dbReference>
<dbReference type="PANTHER" id="PTHR10921">
    <property type="entry name" value="NUCLEAR DISTRIBUTION PROTEIN NUDE HOMOLOG 1"/>
    <property type="match status" value="1"/>
</dbReference>
<dbReference type="GO" id="GO:0051642">
    <property type="term" value="P:centrosome localization"/>
    <property type="evidence" value="ECO:0007669"/>
    <property type="project" value="TreeGrafter"/>
</dbReference>
<feature type="compositionally biased region" description="Low complexity" evidence="8">
    <location>
        <begin position="428"/>
        <end position="445"/>
    </location>
</feature>
<feature type="region of interest" description="Disordered" evidence="8">
    <location>
        <begin position="363"/>
        <end position="564"/>
    </location>
</feature>
<keyword evidence="4" id="KW-0493">Microtubule</keyword>
<dbReference type="Gene3D" id="6.10.250.1080">
    <property type="match status" value="1"/>
</dbReference>
<dbReference type="OrthoDB" id="5877028at2759"/>
<comment type="subcellular location">
    <subcellularLocation>
        <location evidence="1">Cytoplasm</location>
        <location evidence="1">Cytoskeleton</location>
    </subcellularLocation>
</comment>
<dbReference type="GO" id="GO:0000776">
    <property type="term" value="C:kinetochore"/>
    <property type="evidence" value="ECO:0007669"/>
    <property type="project" value="TreeGrafter"/>
</dbReference>